<accession>A0A507DY16</accession>
<organism evidence="2 3">
    <name type="scientific">Powellomyces hirtus</name>
    <dbReference type="NCBI Taxonomy" id="109895"/>
    <lineage>
        <taxon>Eukaryota</taxon>
        <taxon>Fungi</taxon>
        <taxon>Fungi incertae sedis</taxon>
        <taxon>Chytridiomycota</taxon>
        <taxon>Chytridiomycota incertae sedis</taxon>
        <taxon>Chytridiomycetes</taxon>
        <taxon>Spizellomycetales</taxon>
        <taxon>Powellomycetaceae</taxon>
        <taxon>Powellomyces</taxon>
    </lineage>
</organism>
<comment type="caution">
    <text evidence="2">The sequence shown here is derived from an EMBL/GenBank/DDBJ whole genome shotgun (WGS) entry which is preliminary data.</text>
</comment>
<dbReference type="PANTHER" id="PTHR33504:SF2">
    <property type="entry name" value="PROTEIN MFI"/>
    <property type="match status" value="1"/>
</dbReference>
<evidence type="ECO:0000313" key="3">
    <source>
        <dbReference type="Proteomes" id="UP000318582"/>
    </source>
</evidence>
<protein>
    <submittedName>
        <fullName evidence="2">Uncharacterized protein</fullName>
    </submittedName>
</protein>
<dbReference type="EMBL" id="QEAQ01000076">
    <property type="protein sequence ID" value="TPX56416.1"/>
    <property type="molecule type" value="Genomic_DNA"/>
</dbReference>
<dbReference type="Proteomes" id="UP000318582">
    <property type="component" value="Unassembled WGS sequence"/>
</dbReference>
<feature type="region of interest" description="Disordered" evidence="1">
    <location>
        <begin position="579"/>
        <end position="615"/>
    </location>
</feature>
<dbReference type="InterPro" id="IPR000048">
    <property type="entry name" value="IQ_motif_EF-hand-BS"/>
</dbReference>
<evidence type="ECO:0000256" key="1">
    <source>
        <dbReference type="SAM" id="MobiDB-lite"/>
    </source>
</evidence>
<dbReference type="Pfam" id="PF00612">
    <property type="entry name" value="IQ"/>
    <property type="match status" value="3"/>
</dbReference>
<sequence>MPSSYYTLRSSPPRGPTPVTNTSVSVVADQMWGFDPVQLLATVEFPNDKPENMLRRSKAARLLAIRRLPLDGDEPPVPVARPQDIRRRTSHAVGGTANSELRDDMARREQLARLAATLTLQALYRAWQTRRKYIAVLYGHLSIATHRLDPPDIGVGLGAAYQLALPPVDPQSLSIQEKVLRRYYTYCFWLEKRDRHGFPPTFPEFAAAYIQALWRMWAVRKSWLKFKQNVLGQEGTSVGAAGARKEMLWKARKQAGQATTWGEAALKMQRAWRSYYNRKIYRFHRDLIKFRLRGEPRKLLKFINPQEADLMDASMGIHVRFRLGGASFPPSIFYKVFVHKSLIDMNAFSPRDYTSPESKQPLPVDLFDKTGSLVKPEAFSGWYCRIENNGWRPVSDKIFDDAPDKTSEASRIIAYHHVKLKRRQELERAKRARKLQWMRKMYQEGRRMIHAAASRAEAEATTPHTLRSDDVDDDLQQGPLQSSKPSVHSVMIQRHGSRSIPTPPPEEYITSLETDMDPEVLIKWTRALDFEEYFNDWVCMATSGRSEDPRTFRFPVAPTDLTTPEHMLLGAAAKAESADEAALDSLEQPKSRPWSGKSERSVRDLMVSQREMMDF</sequence>
<keyword evidence="3" id="KW-1185">Reference proteome</keyword>
<feature type="compositionally biased region" description="Polar residues" evidence="1">
    <location>
        <begin position="1"/>
        <end position="10"/>
    </location>
</feature>
<dbReference type="AlphaFoldDB" id="A0A507DY16"/>
<dbReference type="PANTHER" id="PTHR33504">
    <property type="entry name" value="NADH DEHYDROGENASE (UBIQUINONE) 1 BETA SUBCOMPLEX, 4"/>
    <property type="match status" value="1"/>
</dbReference>
<name>A0A507DY16_9FUNG</name>
<dbReference type="Gene3D" id="1.20.5.190">
    <property type="match status" value="1"/>
</dbReference>
<gene>
    <name evidence="2" type="ORF">PhCBS80983_g04549</name>
</gene>
<dbReference type="PROSITE" id="PS50096">
    <property type="entry name" value="IQ"/>
    <property type="match status" value="3"/>
</dbReference>
<reference evidence="2 3" key="1">
    <citation type="journal article" date="2019" name="Sci. Rep.">
        <title>Comparative genomics of chytrid fungi reveal insights into the obligate biotrophic and pathogenic lifestyle of Synchytrium endobioticum.</title>
        <authorList>
            <person name="van de Vossenberg B.T.L.H."/>
            <person name="Warris S."/>
            <person name="Nguyen H.D.T."/>
            <person name="van Gent-Pelzer M.P.E."/>
            <person name="Joly D.L."/>
            <person name="van de Geest H.C."/>
            <person name="Bonants P.J.M."/>
            <person name="Smith D.S."/>
            <person name="Levesque C.A."/>
            <person name="van der Lee T.A.J."/>
        </authorList>
    </citation>
    <scope>NUCLEOTIDE SEQUENCE [LARGE SCALE GENOMIC DNA]</scope>
    <source>
        <strain evidence="2 3">CBS 809.83</strain>
    </source>
</reference>
<feature type="region of interest" description="Disordered" evidence="1">
    <location>
        <begin position="1"/>
        <end position="21"/>
    </location>
</feature>
<dbReference type="SMART" id="SM00015">
    <property type="entry name" value="IQ"/>
    <property type="match status" value="3"/>
</dbReference>
<feature type="region of interest" description="Disordered" evidence="1">
    <location>
        <begin position="453"/>
        <end position="489"/>
    </location>
</feature>
<evidence type="ECO:0000313" key="2">
    <source>
        <dbReference type="EMBL" id="TPX56416.1"/>
    </source>
</evidence>
<proteinExistence type="predicted"/>